<dbReference type="AlphaFoldDB" id="A0A4U8UC67"/>
<name>A0A4U8UC67_9HELI</name>
<evidence type="ECO:0000313" key="1">
    <source>
        <dbReference type="EMBL" id="TLE12779.1"/>
    </source>
</evidence>
<proteinExistence type="predicted"/>
<protein>
    <submittedName>
        <fullName evidence="1">Uncharacterized protein</fullName>
    </submittedName>
</protein>
<comment type="caution">
    <text evidence="1">The sequence shown here is derived from an EMBL/GenBank/DDBJ whole genome shotgun (WGS) entry which is preliminary data.</text>
</comment>
<reference evidence="1 2" key="1">
    <citation type="journal article" date="2014" name="Genome Announc.">
        <title>Draft genome sequences of eight enterohepatic helicobacter species isolated from both laboratory and wild rodents.</title>
        <authorList>
            <person name="Sheh A."/>
            <person name="Shen Z."/>
            <person name="Fox J.G."/>
        </authorList>
    </citation>
    <scope>NUCLEOTIDE SEQUENCE [LARGE SCALE GENOMIC DNA]</scope>
    <source>
        <strain evidence="1 2">MIT-03-7007</strain>
    </source>
</reference>
<dbReference type="Proteomes" id="UP000029920">
    <property type="component" value="Unassembled WGS sequence"/>
</dbReference>
<gene>
    <name evidence="1" type="ORF">LS72_010430</name>
</gene>
<accession>A0A4U8UC67</accession>
<dbReference type="RefSeq" id="WP_034555452.1">
    <property type="nucleotide sequence ID" value="NZ_JRPC02000072.1"/>
</dbReference>
<dbReference type="EMBL" id="JRPC02000072">
    <property type="protein sequence ID" value="TLE12779.1"/>
    <property type="molecule type" value="Genomic_DNA"/>
</dbReference>
<evidence type="ECO:0000313" key="2">
    <source>
        <dbReference type="Proteomes" id="UP000029920"/>
    </source>
</evidence>
<sequence>MTNEFMQKAISGLKYIIEGEEFEGKKEIMTIVLTHIEGHIYPKEKVLGFLKESITESGKTKPCPIP</sequence>
<organism evidence="1 2">
    <name type="scientific">Helicobacter apodemus</name>
    <dbReference type="NCBI Taxonomy" id="135569"/>
    <lineage>
        <taxon>Bacteria</taxon>
        <taxon>Pseudomonadati</taxon>
        <taxon>Campylobacterota</taxon>
        <taxon>Epsilonproteobacteria</taxon>
        <taxon>Campylobacterales</taxon>
        <taxon>Helicobacteraceae</taxon>
        <taxon>Helicobacter</taxon>
    </lineage>
</organism>
<keyword evidence="2" id="KW-1185">Reference proteome</keyword>